<evidence type="ECO:0000256" key="3">
    <source>
        <dbReference type="ARBA" id="ARBA00022475"/>
    </source>
</evidence>
<dbReference type="RefSeq" id="WP_269558981.1">
    <property type="nucleotide sequence ID" value="NZ_CP114767.1"/>
</dbReference>
<evidence type="ECO:0000256" key="1">
    <source>
        <dbReference type="ARBA" id="ARBA00004162"/>
    </source>
</evidence>
<keyword evidence="4 7" id="KW-0812">Transmembrane</keyword>
<protein>
    <submittedName>
        <fullName evidence="8">Biopolymer transporter ExbD</fullName>
    </submittedName>
</protein>
<name>A0ABY7LKC5_9BACT</name>
<keyword evidence="5" id="KW-1133">Transmembrane helix</keyword>
<evidence type="ECO:0000313" key="9">
    <source>
        <dbReference type="Proteomes" id="UP001211005"/>
    </source>
</evidence>
<keyword evidence="9" id="KW-1185">Reference proteome</keyword>
<accession>A0ABY7LKC5</accession>
<dbReference type="PANTHER" id="PTHR30558">
    <property type="entry name" value="EXBD MEMBRANE COMPONENT OF PMF-DRIVEN MACROMOLECULE IMPORT SYSTEM"/>
    <property type="match status" value="1"/>
</dbReference>
<comment type="similarity">
    <text evidence="2 7">Belongs to the ExbD/TolR family.</text>
</comment>
<reference evidence="8 9" key="1">
    <citation type="submission" date="2022-12" db="EMBL/GenBank/DDBJ databases">
        <title>Hymenobacter canadensis sp. nov. isolated from lake water of the Cambridge Bay, Canada.</title>
        <authorList>
            <person name="Kim W.H."/>
            <person name="Lee Y.M."/>
        </authorList>
    </citation>
    <scope>NUCLEOTIDE SEQUENCE [LARGE SCALE GENOMIC DNA]</scope>
    <source>
        <strain evidence="8 9">PAMC 29467</strain>
    </source>
</reference>
<organism evidence="8 9">
    <name type="scientific">Hymenobacter canadensis</name>
    <dbReference type="NCBI Taxonomy" id="2999067"/>
    <lineage>
        <taxon>Bacteria</taxon>
        <taxon>Pseudomonadati</taxon>
        <taxon>Bacteroidota</taxon>
        <taxon>Cytophagia</taxon>
        <taxon>Cytophagales</taxon>
        <taxon>Hymenobacteraceae</taxon>
        <taxon>Hymenobacter</taxon>
    </lineage>
</organism>
<comment type="subcellular location">
    <subcellularLocation>
        <location evidence="1">Cell membrane</location>
        <topology evidence="1">Single-pass membrane protein</topology>
    </subcellularLocation>
    <subcellularLocation>
        <location evidence="7">Cell membrane</location>
        <topology evidence="7">Single-pass type II membrane protein</topology>
    </subcellularLocation>
</comment>
<evidence type="ECO:0000256" key="6">
    <source>
        <dbReference type="ARBA" id="ARBA00023136"/>
    </source>
</evidence>
<dbReference type="Proteomes" id="UP001211005">
    <property type="component" value="Chromosome"/>
</dbReference>
<dbReference type="EMBL" id="CP114767">
    <property type="protein sequence ID" value="WBA40893.1"/>
    <property type="molecule type" value="Genomic_DNA"/>
</dbReference>
<keyword evidence="7" id="KW-0813">Transport</keyword>
<keyword evidence="6" id="KW-0472">Membrane</keyword>
<evidence type="ECO:0000256" key="4">
    <source>
        <dbReference type="ARBA" id="ARBA00022692"/>
    </source>
</evidence>
<keyword evidence="3" id="KW-1003">Cell membrane</keyword>
<sequence>MADFQTAAPAARGSKPRVKKSAFHLDMTPMVDLAFLLLTFFMLTTTFARQNAMELTMPAGKGPATPLKQSKALTLILGKDSQVHYFFGLNDAETKPTLRTTTFSSAGLRQILLDRQQQQPAPFVLIKAGPDAKYRDLVDVLDEMNITDQQQYALVDFTPADQQLLDYMPPVRH</sequence>
<keyword evidence="7" id="KW-0653">Protein transport</keyword>
<evidence type="ECO:0000256" key="7">
    <source>
        <dbReference type="RuleBase" id="RU003879"/>
    </source>
</evidence>
<evidence type="ECO:0000256" key="5">
    <source>
        <dbReference type="ARBA" id="ARBA00022989"/>
    </source>
</evidence>
<evidence type="ECO:0000313" key="8">
    <source>
        <dbReference type="EMBL" id="WBA40893.1"/>
    </source>
</evidence>
<proteinExistence type="inferred from homology"/>
<gene>
    <name evidence="8" type="ORF">O3303_13805</name>
</gene>
<dbReference type="InterPro" id="IPR003400">
    <property type="entry name" value="ExbD"/>
</dbReference>
<dbReference type="Pfam" id="PF02472">
    <property type="entry name" value="ExbD"/>
    <property type="match status" value="1"/>
</dbReference>
<evidence type="ECO:0000256" key="2">
    <source>
        <dbReference type="ARBA" id="ARBA00005811"/>
    </source>
</evidence>
<dbReference type="PANTHER" id="PTHR30558:SF3">
    <property type="entry name" value="BIOPOLYMER TRANSPORT PROTEIN EXBD-RELATED"/>
    <property type="match status" value="1"/>
</dbReference>